<evidence type="ECO:0000313" key="14">
    <source>
        <dbReference type="Proteomes" id="UP000527616"/>
    </source>
</evidence>
<dbReference type="Gene3D" id="3.50.50.60">
    <property type="entry name" value="FAD/NAD(P)-binding domain"/>
    <property type="match status" value="2"/>
</dbReference>
<name>A0A7Z0D8A2_9ACTN</name>
<dbReference type="GO" id="GO:0046872">
    <property type="term" value="F:metal ion binding"/>
    <property type="evidence" value="ECO:0007669"/>
    <property type="project" value="UniProtKB-KW"/>
</dbReference>
<comment type="similarity">
    <text evidence="4">Belongs to the nitrite and sulfite reductase 4Fe-4S domain family.</text>
</comment>
<dbReference type="Gene3D" id="1.10.10.1100">
    <property type="entry name" value="BFD-like [2Fe-2S]-binding domain"/>
    <property type="match status" value="1"/>
</dbReference>
<evidence type="ECO:0000256" key="9">
    <source>
        <dbReference type="ARBA" id="ARBA00023014"/>
    </source>
</evidence>
<evidence type="ECO:0000256" key="8">
    <source>
        <dbReference type="ARBA" id="ARBA00023004"/>
    </source>
</evidence>
<dbReference type="InterPro" id="IPR023753">
    <property type="entry name" value="FAD/NAD-binding_dom"/>
</dbReference>
<comment type="pathway">
    <text evidence="3">Nitrogen metabolism; nitrate reduction (assimilation).</text>
</comment>
<comment type="cofactor">
    <cofactor evidence="1">
        <name>siroheme</name>
        <dbReference type="ChEBI" id="CHEBI:60052"/>
    </cofactor>
</comment>
<comment type="caution">
    <text evidence="13">The sequence shown here is derived from an EMBL/GenBank/DDBJ whole genome shotgun (WGS) entry which is preliminary data.</text>
</comment>
<dbReference type="PRINTS" id="PR00368">
    <property type="entry name" value="FADPNR"/>
</dbReference>
<evidence type="ECO:0000256" key="10">
    <source>
        <dbReference type="SAM" id="MobiDB-lite"/>
    </source>
</evidence>
<dbReference type="InterPro" id="IPR036188">
    <property type="entry name" value="FAD/NAD-bd_sf"/>
</dbReference>
<proteinExistence type="inferred from homology"/>
<accession>A0A7Z0D8A2</accession>
<protein>
    <submittedName>
        <fullName evidence="13">Assimilatory nitrate reductase electron transfer subunit</fullName>
        <ecNumber evidence="13">1.7.99.4</ecNumber>
    </submittedName>
</protein>
<dbReference type="EMBL" id="JACBZS010000001">
    <property type="protein sequence ID" value="NYI70576.1"/>
    <property type="molecule type" value="Genomic_DNA"/>
</dbReference>
<keyword evidence="6" id="KW-0479">Metal-binding</keyword>
<feature type="domain" description="BFD-like [2Fe-2S]-binding" evidence="11">
    <location>
        <begin position="420"/>
        <end position="467"/>
    </location>
</feature>
<evidence type="ECO:0000256" key="6">
    <source>
        <dbReference type="ARBA" id="ARBA00022723"/>
    </source>
</evidence>
<dbReference type="Proteomes" id="UP000527616">
    <property type="component" value="Unassembled WGS sequence"/>
</dbReference>
<reference evidence="13 14" key="1">
    <citation type="submission" date="2020-07" db="EMBL/GenBank/DDBJ databases">
        <title>Sequencing the genomes of 1000 actinobacteria strains.</title>
        <authorList>
            <person name="Klenk H.-P."/>
        </authorList>
    </citation>
    <scope>NUCLEOTIDE SEQUENCE [LARGE SCALE GENOMIC DNA]</scope>
    <source>
        <strain evidence="13 14">DSM 103164</strain>
    </source>
</reference>
<dbReference type="Pfam" id="PF04324">
    <property type="entry name" value="Fer2_BFD"/>
    <property type="match status" value="1"/>
</dbReference>
<evidence type="ECO:0000256" key="2">
    <source>
        <dbReference type="ARBA" id="ARBA00001966"/>
    </source>
</evidence>
<evidence type="ECO:0000313" key="13">
    <source>
        <dbReference type="EMBL" id="NYI70576.1"/>
    </source>
</evidence>
<keyword evidence="7 13" id="KW-0560">Oxidoreductase</keyword>
<dbReference type="InterPro" id="IPR052034">
    <property type="entry name" value="NasD-like"/>
</dbReference>
<dbReference type="RefSeq" id="WP_179444518.1">
    <property type="nucleotide sequence ID" value="NZ_JACBZS010000001.1"/>
</dbReference>
<evidence type="ECO:0000256" key="5">
    <source>
        <dbReference type="ARBA" id="ARBA00022617"/>
    </source>
</evidence>
<comment type="cofactor">
    <cofactor evidence="2">
        <name>[4Fe-4S] cluster</name>
        <dbReference type="ChEBI" id="CHEBI:49883"/>
    </cofactor>
</comment>
<dbReference type="EC" id="1.7.99.4" evidence="13"/>
<dbReference type="Pfam" id="PF07992">
    <property type="entry name" value="Pyr_redox_2"/>
    <property type="match status" value="1"/>
</dbReference>
<dbReference type="PANTHER" id="PTHR43809">
    <property type="entry name" value="NITRITE REDUCTASE (NADH) LARGE SUBUNIT"/>
    <property type="match status" value="1"/>
</dbReference>
<dbReference type="SUPFAM" id="SSF51905">
    <property type="entry name" value="FAD/NAD(P)-binding domain"/>
    <property type="match status" value="2"/>
</dbReference>
<evidence type="ECO:0000259" key="11">
    <source>
        <dbReference type="Pfam" id="PF04324"/>
    </source>
</evidence>
<dbReference type="GO" id="GO:0051536">
    <property type="term" value="F:iron-sulfur cluster binding"/>
    <property type="evidence" value="ECO:0007669"/>
    <property type="project" value="UniProtKB-KW"/>
</dbReference>
<sequence>MLNGMRIVVIGNGMVGSRFCAGLAGCGAKITVLGAEPYAAYNRLQLSEVIAGRAELGSLELPGPPPEATVLRGVAATAIDRVRRRVRDSAGTEHPYDLCVLATGARARLPLPGAPSEPPPGVRTLRDLDDCRELLAAAATHDDITVLGGGLLGVELACGLRTHGVNVTLINNGPYPLQRQLPEGAGRIAEATLTDLGVRVINNAEVRGWGHRGTRLTVLTLATAAGPTRVPTSLLVVTAGVSARTELARAAGLPIRRGVVVGEDLLSPADPAIAAIGDCAETPDEGCPGLLAPGWAQADRLASRLRGEARRPPEAAGEVIALKAVGLQVTALGELDWATTEAGGTRVLELSDAAARRAVRIAVRDDRLVGAVCVGAPRTAADLTVAFERRTALPPDPAELLLAGDGRRTDPTDLPAAATVCRCNGVNRAEIDRAHDCGARTVEEVACATRAGTGCGSCTGLVAALLQAAADRVTGDRDGSEGLVAGPKHSAPLAETSAT</sequence>
<evidence type="ECO:0000259" key="12">
    <source>
        <dbReference type="Pfam" id="PF07992"/>
    </source>
</evidence>
<feature type="region of interest" description="Disordered" evidence="10">
    <location>
        <begin position="476"/>
        <end position="499"/>
    </location>
</feature>
<evidence type="ECO:0000256" key="7">
    <source>
        <dbReference type="ARBA" id="ARBA00023002"/>
    </source>
</evidence>
<feature type="domain" description="FAD/NAD(P)-binding" evidence="12">
    <location>
        <begin position="5"/>
        <end position="283"/>
    </location>
</feature>
<dbReference type="GO" id="GO:0016491">
    <property type="term" value="F:oxidoreductase activity"/>
    <property type="evidence" value="ECO:0007669"/>
    <property type="project" value="UniProtKB-KW"/>
</dbReference>
<dbReference type="InterPro" id="IPR007419">
    <property type="entry name" value="BFD-like_2Fe2S-bd_dom"/>
</dbReference>
<keyword evidence="9" id="KW-0411">Iron-sulfur</keyword>
<gene>
    <name evidence="13" type="ORF">GGQ54_001136</name>
</gene>
<evidence type="ECO:0000256" key="4">
    <source>
        <dbReference type="ARBA" id="ARBA00010429"/>
    </source>
</evidence>
<keyword evidence="5" id="KW-0349">Heme</keyword>
<organism evidence="13 14">
    <name type="scientific">Naumannella cuiyingiana</name>
    <dbReference type="NCBI Taxonomy" id="1347891"/>
    <lineage>
        <taxon>Bacteria</taxon>
        <taxon>Bacillati</taxon>
        <taxon>Actinomycetota</taxon>
        <taxon>Actinomycetes</taxon>
        <taxon>Propionibacteriales</taxon>
        <taxon>Propionibacteriaceae</taxon>
        <taxon>Naumannella</taxon>
    </lineage>
</organism>
<evidence type="ECO:0000256" key="1">
    <source>
        <dbReference type="ARBA" id="ARBA00001929"/>
    </source>
</evidence>
<dbReference type="InterPro" id="IPR041854">
    <property type="entry name" value="BFD-like_2Fe2S-bd_dom_sf"/>
</dbReference>
<keyword evidence="14" id="KW-1185">Reference proteome</keyword>
<evidence type="ECO:0000256" key="3">
    <source>
        <dbReference type="ARBA" id="ARBA00005096"/>
    </source>
</evidence>
<dbReference type="PANTHER" id="PTHR43809:SF1">
    <property type="entry name" value="NITRITE REDUCTASE (NADH) LARGE SUBUNIT"/>
    <property type="match status" value="1"/>
</dbReference>
<dbReference type="AlphaFoldDB" id="A0A7Z0D8A2"/>
<keyword evidence="8" id="KW-0408">Iron</keyword>